<dbReference type="InterPro" id="IPR004384">
    <property type="entry name" value="RNA_MeTrfase_TrmJ/LasT"/>
</dbReference>
<dbReference type="PIRSF" id="PIRSF004808">
    <property type="entry name" value="LasT"/>
    <property type="match status" value="1"/>
</dbReference>
<dbReference type="FunFam" id="3.40.1280.10:FF:000006">
    <property type="entry name" value="Uncharacterized tRNA/rRNA methyltransferase HI_0380"/>
    <property type="match status" value="1"/>
</dbReference>
<dbReference type="InterPro" id="IPR001537">
    <property type="entry name" value="SpoU_MeTrfase"/>
</dbReference>
<dbReference type="InterPro" id="IPR029028">
    <property type="entry name" value="Alpha/beta_knot_MTases"/>
</dbReference>
<protein>
    <recommendedName>
        <fullName evidence="5">tRNA (cytidine/uridine-2'-O-)-methyltransferase TrmJ</fullName>
        <ecNumber evidence="5">2.1.1.200</ecNumber>
    </recommendedName>
    <alternativeName>
        <fullName evidence="5">tRNA (cytidine(32)/uridine(32)-2'-O)-methyltransferase</fullName>
    </alternativeName>
    <alternativeName>
        <fullName evidence="5">tRNA Cm32/Um32 methyltransferase</fullName>
    </alternativeName>
</protein>
<dbReference type="GO" id="GO:0106339">
    <property type="term" value="F:tRNA (cytidine(32)-2'-O)-methyltransferase activity"/>
    <property type="evidence" value="ECO:0007669"/>
    <property type="project" value="RHEA"/>
</dbReference>
<dbReference type="CDD" id="cd18093">
    <property type="entry name" value="SpoU-like_TrmJ"/>
    <property type="match status" value="1"/>
</dbReference>
<comment type="function">
    <text evidence="5">Catalyzes the formation of 2'O-methylated cytidine (Cm32) or 2'O-methylated uridine (Um32) at position 32 in tRNA.</text>
</comment>
<dbReference type="GO" id="GO:0003723">
    <property type="term" value="F:RNA binding"/>
    <property type="evidence" value="ECO:0007669"/>
    <property type="project" value="InterPro"/>
</dbReference>
<evidence type="ECO:0000256" key="2">
    <source>
        <dbReference type="ARBA" id="ARBA00022603"/>
    </source>
</evidence>
<keyword evidence="8" id="KW-1185">Reference proteome</keyword>
<proteinExistence type="inferred from homology"/>
<evidence type="ECO:0000256" key="1">
    <source>
        <dbReference type="ARBA" id="ARBA00007228"/>
    </source>
</evidence>
<gene>
    <name evidence="5" type="primary">trmJ</name>
    <name evidence="7" type="ORF">SAMN05660443_2576</name>
</gene>
<evidence type="ECO:0000313" key="8">
    <source>
        <dbReference type="Proteomes" id="UP000199058"/>
    </source>
</evidence>
<dbReference type="STRING" id="1122252.SAMN05660443_2576"/>
<evidence type="ECO:0000313" key="7">
    <source>
        <dbReference type="EMBL" id="SFC41258.1"/>
    </source>
</evidence>
<sequence length="259" mass="28856">MSDPSSLLGALRVVLVGTSHPGNIGGVARAMKNMGLKDLRLVAPRAQFPHPEAEFRASGATDILNDVVVNDTLEEALADRTLVAGTSARSRHLPWPLLNPRELAGRLQDELRQPEHRIALVFGREDRGLSNEELQLCHLHVHIPTNPEFSSLNLAAAVQVLSYEVRMALVEQAETASRKEDQPFGTEWDAPLATSESLERFFEHLEKTLVDIEFHDPNNPRKSLSRLRRLYLRARPDSNEINMLRGILTSTQKAAGTKK</sequence>
<dbReference type="Proteomes" id="UP000199058">
    <property type="component" value="Unassembled WGS sequence"/>
</dbReference>
<dbReference type="EC" id="2.1.1.200" evidence="5"/>
<dbReference type="RefSeq" id="WP_091964440.1">
    <property type="nucleotide sequence ID" value="NZ_FOLH01000005.1"/>
</dbReference>
<dbReference type="Pfam" id="PF00588">
    <property type="entry name" value="SpoU_methylase"/>
    <property type="match status" value="1"/>
</dbReference>
<evidence type="ECO:0000259" key="6">
    <source>
        <dbReference type="Pfam" id="PF00588"/>
    </source>
</evidence>
<comment type="subunit">
    <text evidence="5">Homodimer.</text>
</comment>
<evidence type="ECO:0000256" key="3">
    <source>
        <dbReference type="ARBA" id="ARBA00022679"/>
    </source>
</evidence>
<keyword evidence="5" id="KW-0963">Cytoplasm</keyword>
<dbReference type="InterPro" id="IPR029026">
    <property type="entry name" value="tRNA_m1G_MTases_N"/>
</dbReference>
<keyword evidence="2 5" id="KW-0489">Methyltransferase</keyword>
<dbReference type="Gene3D" id="1.10.8.590">
    <property type="match status" value="1"/>
</dbReference>
<dbReference type="PANTHER" id="PTHR42786">
    <property type="entry name" value="TRNA/RRNA METHYLTRANSFERASE"/>
    <property type="match status" value="1"/>
</dbReference>
<dbReference type="SUPFAM" id="SSF75217">
    <property type="entry name" value="alpha/beta knot"/>
    <property type="match status" value="1"/>
</dbReference>
<keyword evidence="4 5" id="KW-0949">S-adenosyl-L-methionine</keyword>
<comment type="catalytic activity">
    <reaction evidence="5">
        <text>cytidine(32) in tRNA + S-adenosyl-L-methionine = 2'-O-methylcytidine(32) in tRNA + S-adenosyl-L-homocysteine + H(+)</text>
        <dbReference type="Rhea" id="RHEA:42932"/>
        <dbReference type="Rhea" id="RHEA-COMP:10288"/>
        <dbReference type="Rhea" id="RHEA-COMP:10289"/>
        <dbReference type="ChEBI" id="CHEBI:15378"/>
        <dbReference type="ChEBI" id="CHEBI:57856"/>
        <dbReference type="ChEBI" id="CHEBI:59789"/>
        <dbReference type="ChEBI" id="CHEBI:74495"/>
        <dbReference type="ChEBI" id="CHEBI:82748"/>
        <dbReference type="EC" id="2.1.1.200"/>
    </reaction>
</comment>
<keyword evidence="3 7" id="KW-0808">Transferase</keyword>
<keyword evidence="5" id="KW-0819">tRNA processing</keyword>
<dbReference type="GO" id="GO:0005829">
    <property type="term" value="C:cytosol"/>
    <property type="evidence" value="ECO:0007669"/>
    <property type="project" value="TreeGrafter"/>
</dbReference>
<feature type="domain" description="tRNA/rRNA methyltransferase SpoU type" evidence="6">
    <location>
        <begin position="11"/>
        <end position="163"/>
    </location>
</feature>
<dbReference type="NCBIfam" id="TIGR00050">
    <property type="entry name" value="rRNA_methyl_1"/>
    <property type="match status" value="1"/>
</dbReference>
<accession>A0A1I1J3S4</accession>
<comment type="subcellular location">
    <subcellularLocation>
        <location evidence="5">Cytoplasm</location>
    </subcellularLocation>
</comment>
<dbReference type="PANTHER" id="PTHR42786:SF2">
    <property type="entry name" value="TRNA (CYTIDINE_URIDINE-2'-O-)-METHYLTRANSFERASE TRMJ"/>
    <property type="match status" value="1"/>
</dbReference>
<organism evidence="7 8">
    <name type="scientific">Marinospirillum celere</name>
    <dbReference type="NCBI Taxonomy" id="1122252"/>
    <lineage>
        <taxon>Bacteria</taxon>
        <taxon>Pseudomonadati</taxon>
        <taxon>Pseudomonadota</taxon>
        <taxon>Gammaproteobacteria</taxon>
        <taxon>Oceanospirillales</taxon>
        <taxon>Oceanospirillaceae</taxon>
        <taxon>Marinospirillum</taxon>
    </lineage>
</organism>
<evidence type="ECO:0000256" key="4">
    <source>
        <dbReference type="ARBA" id="ARBA00022691"/>
    </source>
</evidence>
<dbReference type="AlphaFoldDB" id="A0A1I1J3S4"/>
<dbReference type="Gene3D" id="3.40.1280.10">
    <property type="match status" value="1"/>
</dbReference>
<reference evidence="7 8" key="1">
    <citation type="submission" date="2016-10" db="EMBL/GenBank/DDBJ databases">
        <authorList>
            <person name="de Groot N.N."/>
        </authorList>
    </citation>
    <scope>NUCLEOTIDE SEQUENCE [LARGE SCALE GENOMIC DNA]</scope>
    <source>
        <strain evidence="7 8">DSM 18438</strain>
    </source>
</reference>
<comment type="catalytic activity">
    <reaction evidence="5">
        <text>uridine(32) in tRNA + S-adenosyl-L-methionine = 2'-O-methyluridine(32) in tRNA + S-adenosyl-L-homocysteine + H(+)</text>
        <dbReference type="Rhea" id="RHEA:42936"/>
        <dbReference type="Rhea" id="RHEA-COMP:10107"/>
        <dbReference type="Rhea" id="RHEA-COMP:10290"/>
        <dbReference type="ChEBI" id="CHEBI:15378"/>
        <dbReference type="ChEBI" id="CHEBI:57856"/>
        <dbReference type="ChEBI" id="CHEBI:59789"/>
        <dbReference type="ChEBI" id="CHEBI:65315"/>
        <dbReference type="ChEBI" id="CHEBI:74478"/>
        <dbReference type="EC" id="2.1.1.200"/>
    </reaction>
</comment>
<comment type="similarity">
    <text evidence="1">Belongs to the class IV-like SAM-binding methyltransferase superfamily. RNA methyltransferase TrmH family.</text>
</comment>
<dbReference type="GO" id="GO:0002128">
    <property type="term" value="P:tRNA nucleoside ribose methylation"/>
    <property type="evidence" value="ECO:0007669"/>
    <property type="project" value="TreeGrafter"/>
</dbReference>
<evidence type="ECO:0000256" key="5">
    <source>
        <dbReference type="RuleBase" id="RU362024"/>
    </source>
</evidence>
<dbReference type="GO" id="GO:0160206">
    <property type="term" value="F:tRNA (cytidine(32)/uridine(32)-2'-O)-methyltransferase activity"/>
    <property type="evidence" value="ECO:0007669"/>
    <property type="project" value="UniProtKB-EC"/>
</dbReference>
<name>A0A1I1J3S4_9GAMM</name>
<dbReference type="OrthoDB" id="9806346at2"/>
<dbReference type="EMBL" id="FOLH01000005">
    <property type="protein sequence ID" value="SFC41258.1"/>
    <property type="molecule type" value="Genomic_DNA"/>
</dbReference>